<evidence type="ECO:0000313" key="2">
    <source>
        <dbReference type="Proteomes" id="UP001295463"/>
    </source>
</evidence>
<reference evidence="1 2" key="1">
    <citation type="submission" date="2022-03" db="EMBL/GenBank/DDBJ databases">
        <authorList>
            <person name="Koch H."/>
        </authorList>
    </citation>
    <scope>NUCLEOTIDE SEQUENCE [LARGE SCALE GENOMIC DNA]</scope>
    <source>
        <strain evidence="1 2">G1</strain>
    </source>
</reference>
<gene>
    <name evidence="1" type="ORF">GEAMG1_0820</name>
</gene>
<dbReference type="Proteomes" id="UP001295463">
    <property type="component" value="Chromosome"/>
</dbReference>
<name>A0ABN8HCX5_9BACT</name>
<protein>
    <recommendedName>
        <fullName evidence="3">CopG family transcriptional regulator</fullName>
    </recommendedName>
</protein>
<keyword evidence="2" id="KW-1185">Reference proteome</keyword>
<sequence>MPSLQVRELPEHVYQSLCAEAALEHRSIAQQAVAVLARGLRIDESRQRRRAALLAEIKGDGCNLILPDPAALVREDRER</sequence>
<dbReference type="SUPFAM" id="SSF47598">
    <property type="entry name" value="Ribbon-helix-helix"/>
    <property type="match status" value="1"/>
</dbReference>
<dbReference type="EMBL" id="OW150024">
    <property type="protein sequence ID" value="CAH2030633.1"/>
    <property type="molecule type" value="Genomic_DNA"/>
</dbReference>
<proteinExistence type="predicted"/>
<organism evidence="1 2">
    <name type="scientific">Trichlorobacter ammonificans</name>
    <dbReference type="NCBI Taxonomy" id="2916410"/>
    <lineage>
        <taxon>Bacteria</taxon>
        <taxon>Pseudomonadati</taxon>
        <taxon>Thermodesulfobacteriota</taxon>
        <taxon>Desulfuromonadia</taxon>
        <taxon>Geobacterales</taxon>
        <taxon>Geobacteraceae</taxon>
        <taxon>Trichlorobacter</taxon>
    </lineage>
</organism>
<accession>A0ABN8HCX5</accession>
<dbReference type="InterPro" id="IPR010985">
    <property type="entry name" value="Ribbon_hlx_hlx"/>
</dbReference>
<evidence type="ECO:0000313" key="1">
    <source>
        <dbReference type="EMBL" id="CAH2030633.1"/>
    </source>
</evidence>
<evidence type="ECO:0008006" key="3">
    <source>
        <dbReference type="Google" id="ProtNLM"/>
    </source>
</evidence>